<protein>
    <submittedName>
        <fullName evidence="2">Uncharacterized protein</fullName>
    </submittedName>
</protein>
<dbReference type="EMBL" id="JASCZI010060702">
    <property type="protein sequence ID" value="MED6135412.1"/>
    <property type="molecule type" value="Genomic_DNA"/>
</dbReference>
<evidence type="ECO:0000256" key="1">
    <source>
        <dbReference type="SAM" id="MobiDB-lite"/>
    </source>
</evidence>
<sequence>MRIRFRVGNTRGSTGQRVGWVNRFELAAWVYPDESKPLILNENLTVAEIRRDGMRMGDVAQSRTSTSGDSTVPEGSGESVEDDERSSFWRRVEERPVSD</sequence>
<organism evidence="2 3">
    <name type="scientific">Stylosanthes scabra</name>
    <dbReference type="NCBI Taxonomy" id="79078"/>
    <lineage>
        <taxon>Eukaryota</taxon>
        <taxon>Viridiplantae</taxon>
        <taxon>Streptophyta</taxon>
        <taxon>Embryophyta</taxon>
        <taxon>Tracheophyta</taxon>
        <taxon>Spermatophyta</taxon>
        <taxon>Magnoliopsida</taxon>
        <taxon>eudicotyledons</taxon>
        <taxon>Gunneridae</taxon>
        <taxon>Pentapetalae</taxon>
        <taxon>rosids</taxon>
        <taxon>fabids</taxon>
        <taxon>Fabales</taxon>
        <taxon>Fabaceae</taxon>
        <taxon>Papilionoideae</taxon>
        <taxon>50 kb inversion clade</taxon>
        <taxon>dalbergioids sensu lato</taxon>
        <taxon>Dalbergieae</taxon>
        <taxon>Pterocarpus clade</taxon>
        <taxon>Stylosanthes</taxon>
    </lineage>
</organism>
<gene>
    <name evidence="2" type="ORF">PIB30_046226</name>
</gene>
<evidence type="ECO:0000313" key="2">
    <source>
        <dbReference type="EMBL" id="MED6135412.1"/>
    </source>
</evidence>
<reference evidence="2 3" key="1">
    <citation type="journal article" date="2023" name="Plants (Basel)">
        <title>Bridging the Gap: Combining Genomics and Transcriptomics Approaches to Understand Stylosanthes scabra, an Orphan Legume from the Brazilian Caatinga.</title>
        <authorList>
            <person name="Ferreira-Neto J.R.C."/>
            <person name="da Silva M.D."/>
            <person name="Binneck E."/>
            <person name="de Melo N.F."/>
            <person name="da Silva R.H."/>
            <person name="de Melo A.L.T.M."/>
            <person name="Pandolfi V."/>
            <person name="Bustamante F.O."/>
            <person name="Brasileiro-Vidal A.C."/>
            <person name="Benko-Iseppon A.M."/>
        </authorList>
    </citation>
    <scope>NUCLEOTIDE SEQUENCE [LARGE SCALE GENOMIC DNA]</scope>
    <source>
        <tissue evidence="2">Leaves</tissue>
    </source>
</reference>
<keyword evidence="3" id="KW-1185">Reference proteome</keyword>
<proteinExistence type="predicted"/>
<evidence type="ECO:0000313" key="3">
    <source>
        <dbReference type="Proteomes" id="UP001341840"/>
    </source>
</evidence>
<name>A0ABU6SG93_9FABA</name>
<feature type="compositionally biased region" description="Basic and acidic residues" evidence="1">
    <location>
        <begin position="85"/>
        <end position="99"/>
    </location>
</feature>
<feature type="compositionally biased region" description="Polar residues" evidence="1">
    <location>
        <begin position="61"/>
        <end position="70"/>
    </location>
</feature>
<comment type="caution">
    <text evidence="2">The sequence shown here is derived from an EMBL/GenBank/DDBJ whole genome shotgun (WGS) entry which is preliminary data.</text>
</comment>
<accession>A0ABU6SG93</accession>
<dbReference type="Proteomes" id="UP001341840">
    <property type="component" value="Unassembled WGS sequence"/>
</dbReference>
<feature type="region of interest" description="Disordered" evidence="1">
    <location>
        <begin position="55"/>
        <end position="99"/>
    </location>
</feature>